<evidence type="ECO:0000256" key="10">
    <source>
        <dbReference type="ARBA" id="ARBA00023069"/>
    </source>
</evidence>
<feature type="compositionally biased region" description="Basic and acidic residues" evidence="15">
    <location>
        <begin position="1896"/>
        <end position="1917"/>
    </location>
</feature>
<dbReference type="Pfam" id="PF08393">
    <property type="entry name" value="DHC_N2"/>
    <property type="match status" value="1"/>
</dbReference>
<evidence type="ECO:0000256" key="2">
    <source>
        <dbReference type="ARBA" id="ARBA00008887"/>
    </source>
</evidence>
<feature type="domain" description="ATPase dynein-related AAA" evidence="16">
    <location>
        <begin position="2525"/>
        <end position="2628"/>
    </location>
</feature>
<dbReference type="Gene3D" id="1.20.140.100">
    <property type="entry name" value="Dynein heavy chain, N-terminal domain 2"/>
    <property type="match status" value="1"/>
</dbReference>
<dbReference type="Gene3D" id="1.20.920.30">
    <property type="match status" value="1"/>
</dbReference>
<organism evidence="20 21">
    <name type="scientific">Euplotes crassus</name>
    <dbReference type="NCBI Taxonomy" id="5936"/>
    <lineage>
        <taxon>Eukaryota</taxon>
        <taxon>Sar</taxon>
        <taxon>Alveolata</taxon>
        <taxon>Ciliophora</taxon>
        <taxon>Intramacronucleata</taxon>
        <taxon>Spirotrichea</taxon>
        <taxon>Hypotrichia</taxon>
        <taxon>Euplotida</taxon>
        <taxon>Euplotidae</taxon>
        <taxon>Moneuplotes</taxon>
    </lineage>
</organism>
<dbReference type="GO" id="GO:0016887">
    <property type="term" value="F:ATP hydrolysis activity"/>
    <property type="evidence" value="ECO:0007669"/>
    <property type="project" value="InterPro"/>
</dbReference>
<keyword evidence="5" id="KW-0677">Repeat</keyword>
<comment type="similarity">
    <text evidence="2">Belongs to the dynein heavy chain family.</text>
</comment>
<dbReference type="InterPro" id="IPR013602">
    <property type="entry name" value="Dynein_heavy_linker"/>
</dbReference>
<evidence type="ECO:0000259" key="19">
    <source>
        <dbReference type="Pfam" id="PF17852"/>
    </source>
</evidence>
<dbReference type="Gene3D" id="3.20.180.20">
    <property type="entry name" value="Dynein heavy chain, N-terminal domain 2"/>
    <property type="match status" value="1"/>
</dbReference>
<dbReference type="InterPro" id="IPR042228">
    <property type="entry name" value="Dynein_linker_3"/>
</dbReference>
<evidence type="ECO:0000256" key="12">
    <source>
        <dbReference type="ARBA" id="ARBA00023212"/>
    </source>
</evidence>
<reference evidence="20" key="1">
    <citation type="submission" date="2023-07" db="EMBL/GenBank/DDBJ databases">
        <authorList>
            <consortium name="AG Swart"/>
            <person name="Singh M."/>
            <person name="Singh A."/>
            <person name="Seah K."/>
            <person name="Emmerich C."/>
        </authorList>
    </citation>
    <scope>NUCLEOTIDE SEQUENCE</scope>
    <source>
        <strain evidence="20">DP1</strain>
    </source>
</reference>
<feature type="region of interest" description="Disordered" evidence="15">
    <location>
        <begin position="2196"/>
        <end position="2231"/>
    </location>
</feature>
<feature type="region of interest" description="Disordered" evidence="15">
    <location>
        <begin position="2247"/>
        <end position="2311"/>
    </location>
</feature>
<accession>A0AAD1X6U8</accession>
<dbReference type="Pfam" id="PF12774">
    <property type="entry name" value="AAA_6"/>
    <property type="match status" value="2"/>
</dbReference>
<evidence type="ECO:0000256" key="8">
    <source>
        <dbReference type="ARBA" id="ARBA00023017"/>
    </source>
</evidence>
<feature type="domain" description="Dynein heavy chain hydrolytic ATP-binding dynein motor region" evidence="18">
    <location>
        <begin position="1938"/>
        <end position="2166"/>
    </location>
</feature>
<comment type="caution">
    <text evidence="20">The sequence shown here is derived from an EMBL/GenBank/DDBJ whole genome shotgun (WGS) entry which is preliminary data.</text>
</comment>
<keyword evidence="6" id="KW-0547">Nucleotide-binding</keyword>
<dbReference type="Gene3D" id="1.10.287.2620">
    <property type="match status" value="1"/>
</dbReference>
<sequence length="3184" mass="370913">MNNHSFVGAPMTATNQKHAEKFRMTKLEQFIDPNSKLNNSNIMNIVSPCKEKMGFHITDLLSSKNRSVKSQRRHISEEEKMKNSTMFEKWSSQGSQVHQHTAPMNNTLRDNRFMIKNFKIVNKSENDMNSTHKFRKPITAAPMALDKKKATEIKKIATGNFNRERANTTQYSFKGMRSPNPLPVQNSLLTSNEKERLQDIQPLRSHFEQMFEETHYMYPKKNKPKIQAIEEEKEELESRRLKREADQLHLQDLRTNAELLPLGPGATKEDNANKAELDFLLQKSLKYRKEKFTPKTLSPEIVCMQTWLMNDPNSLQYFKDYEDEDMTTNMILNTRNCKDIYPDEIKDAEIDIYLRNRKNIPQYELLQYMQFSSYDADSKTKDSNSIKDGNEQDDDTFDLNIDCANPLTNTILLLSFKLKCEFLSHVTPDFASPEHLPHSIFDDCSNEIDKILGIIEEKKNKDDFLWAISPYINEDGTMTDCKVKVLSYDFDRGEFLIEFDDKYKHSELRGYDFQLHKDLSKISKLRKYCCRSNLQMEYEDSSEAAARKDMVARRRHEAQNQLNCEKAFINELANKYDYVKMDRRIKENIKRKLLFDLNTFEPHSYVSNLCIQVETLYIFSILKSVLFTQYMDENIQKIMTRYRIYEIPKPPPPFYGLKSYEINGGPVEKMLQMNQGFGISRSDAGIILKQYSLLGRQCYINAILDINVINDFVLNGELFCHPLSYEVMFPVLKNDPDFKGVAFDEIDKMINHFPIELSDYIKVWQAVNNSFKKSVIKSKWAGGITKIVEDVIYKQFDTKMIIDDLKNNSLNPFIIKLLEVCRLRMETQLAEKYFDTLEIYLRTLVRFVARDTDFYENNPQYLEQGIDEFDKDIHFDKPMIKTVVKIKKYRDKEEGGSKYMIYSKPSLMGICKDLFNFTNLFLNTLSGIKRIDEDIFPQIELNKNILRSPDQKVDQKLVLIASCINYAKEKPQEQIKSMKKYTSFFEITPDSMILSMKKRSYEKYDASVSDSEESSKRNNSIEEAEGEMSDEIISEDNEDAYKNIDITNEVYIEEFSNLRGAYWDVQRYVQRYYDFGLIQMDCTVFLKNILKHLDKLIKHLTQHLRNDARVTHILLQYEAIEQRVSSDSNSIDEVIYLIEYIDNIRRPGKKLEELQNKIDQAKQRKDFLDDLYIDLSEEDFSNYLKLLVYPRNLEKLLDKRRAELESERSRLSKMMNQDIQQVNNTIKILKKELEDFRDVGMYFRDKKQLKELNQKISDGSLEITGFSRDFASKIQSGANSSVKSGEKNEPKKAENEVKKCEVFGDFDALHIESNSIKMDKLKEKIDECQQNCDVINKRQNLLSLPVTKFTDAYKLQSDVKSFVKLWTIAEKFREAFPIWIDGNFEVLDAEEMEENIVNWWKSLNRLSKSKISEYFHPMNLLNYLKNKLDEFKEYLPMVIALRTKGITERHWTILSRMFNIQLDPTTITVRSLLNHKLYEADKLSNIKGVSDIAVKEYAIQTTLENLENEIKQAEFSYLKYKDTNTHILRGIDELVSQFDEFSIKIAALRANQLSKNFNGRVSKVEKDIKIVEDVLEEWAKAQKSWIYLESIFQSEDISKQMPQESQSFQSLDTFYRQSMRSIVYDPSVIRIAKRDGLYFQLMKINSHFEIISRGLSIYLEAKREFFSRFYFLSNEEIIEILGQMREPRNIQRFLGKIFEGIDNLSFQATGEITAMHSKEGETVDLVETVIPNDSAESWLKNLESAMKKTIRAIIHETLQDRVGGKAYQEWVVSWPGQVILVVTSILFTKNIKEVMDANNLQRLKQLHQKIVNEIDVLITMVRSKIDDVLRTTMSSLITSRVHDRDQIAQIMAECNSLSDLKADFTYQMMIKYSYEPEELEKPPVEETKEEDNSSEDSVKSEMEVRLSKQEEDKEPPKNESVQKFNHIKVILLHAVRNYGYEYLGNTPRLVITPLTDRCHRSLFMALHYGYGGSPEGPVGTGKTETTKDLAKLLAKHCFLFNCSGTLNFAAMTKFFKGLASSGAWSCFDEFNRISLIVLSVISQIIIQIQGAIRENLKEITIEETHINFNNECAIFITMNPMYKGRTQLPDNLKSLFRPVSMIVPDSLLISEILLYSYGFHEAKSLAQKIVYTFYLAKQQLSQQVHYDFGLRAIKIILSSAGVLKLKASGIVDLGTKFTEDLKEDINEKEKRLESTDIEGINDNKSRSRDNFQILSRATKSSKKMKKSFLRKQTTRLQKEIKKAEEAAKEIKKKETPSPIQEEKPAELSASEEGEREGKDSIKSSDEISEIDEKDKSKTNHQESTSVNKSKGHKSLINSKIDLASDKLRSKGRAIEQLIDELGIESADLISDDKKIEEFIVLRAIKDTNLPKFHDTDTLIFESICRDIFHNPMKAKNKHTTLKKLIESVLIDKGFQVTEEIVSRIIYLYQTITMRHGIMVVGATLSGKTTTISTLEETLKRSRDNEIQERTVLYKMQKAKLLGKKHSKKGKSTKQDKNILDEIKLTPDDLKIIQSKCKNEGVETFYINPKSITIDQLMGNFDETSHDWVDGILAYLMRECALDTSNKRKWIVFDGPIDPIWVENLNSVLDDNKKLTLNTGETIKLSPSMNILIEAENLMSCTPATISRCGMIYMQEEQILNKGLFNKWLKSLPPVLEENLFEIENMCHWFFPDILKLIKPNTMIYSCSHKWLILNFTRLFDSLINDYFREELYSNPNQETYNLFGGSKDNLKVTKVEKQTNIPPTIFADIETRFLNSVNYKNLWIEAFFIFSMVWAFGYILKPHVLKEFNRIIKRKISGNIDQISTVNQLRNKLKEQQNMKRYHEFEPSPDFIELPKPPYFLIPFPQEHSVFDIVFDLETNAWSTWEAMKINFPKGVDNELNKNTSFYNVFISSEESIKYNYVISANILANKSILLIGPTGTGKSWIARDVCFNYLPKVSQNFRVASVSFSHNTDARKAQNFFDSRLDKRSKKTYGPPFGIKYVFYIDDLMMPSTDEYGVKSANELIRQWFDYGGWYDEIAPERRKIEDIQFVGCITTYENHKNVLSNRNEWHWSFLGVQPNDKMYSETLSQIIDMISINWNGSLHTALTSTIRASIDLLHVIEKNIKPTPAKYMNIFNPRHLYKVIYGLADCDPSYLEEEIHVVKLWLNECLRNYYERFQDTTDKKWLFSKINEIARRYFYNLG</sequence>
<keyword evidence="21" id="KW-1185">Reference proteome</keyword>
<dbReference type="GO" id="GO:0005524">
    <property type="term" value="F:ATP binding"/>
    <property type="evidence" value="ECO:0007669"/>
    <property type="project" value="UniProtKB-KW"/>
</dbReference>
<dbReference type="FunFam" id="3.40.50.300:FF:000063">
    <property type="entry name" value="dynein heavy chain 6, axonemal"/>
    <property type="match status" value="1"/>
</dbReference>
<evidence type="ECO:0000256" key="13">
    <source>
        <dbReference type="ARBA" id="ARBA00023273"/>
    </source>
</evidence>
<feature type="coiled-coil region" evidence="14">
    <location>
        <begin position="1144"/>
        <end position="1239"/>
    </location>
</feature>
<dbReference type="GO" id="GO:0045505">
    <property type="term" value="F:dynein intermediate chain binding"/>
    <property type="evidence" value="ECO:0007669"/>
    <property type="project" value="InterPro"/>
</dbReference>
<evidence type="ECO:0000256" key="4">
    <source>
        <dbReference type="ARBA" id="ARBA00022701"/>
    </source>
</evidence>
<protein>
    <submittedName>
        <fullName evidence="20">Uncharacterized protein</fullName>
    </submittedName>
</protein>
<dbReference type="PANTHER" id="PTHR45703:SF1">
    <property type="entry name" value="DYNEINS HEAVY CHAIN"/>
    <property type="match status" value="1"/>
</dbReference>
<dbReference type="GO" id="GO:0030286">
    <property type="term" value="C:dynein complex"/>
    <property type="evidence" value="ECO:0007669"/>
    <property type="project" value="UniProtKB-KW"/>
</dbReference>
<evidence type="ECO:0000256" key="9">
    <source>
        <dbReference type="ARBA" id="ARBA00023054"/>
    </source>
</evidence>
<feature type="region of interest" description="Disordered" evidence="15">
    <location>
        <begin position="1877"/>
        <end position="1919"/>
    </location>
</feature>
<evidence type="ECO:0000256" key="15">
    <source>
        <dbReference type="SAM" id="MobiDB-lite"/>
    </source>
</evidence>
<comment type="subcellular location">
    <subcellularLocation>
        <location evidence="1">Cytoplasm</location>
        <location evidence="1">Cytoskeleton</location>
        <location evidence="1">Cilium axoneme</location>
    </subcellularLocation>
</comment>
<dbReference type="EMBL" id="CAMPGE010004139">
    <property type="protein sequence ID" value="CAI2362984.1"/>
    <property type="molecule type" value="Genomic_DNA"/>
</dbReference>
<feature type="compositionally biased region" description="Basic and acidic residues" evidence="15">
    <location>
        <begin position="2275"/>
        <end position="2300"/>
    </location>
</feature>
<dbReference type="InterPro" id="IPR027417">
    <property type="entry name" value="P-loop_NTPase"/>
</dbReference>
<evidence type="ECO:0000256" key="11">
    <source>
        <dbReference type="ARBA" id="ARBA00023175"/>
    </source>
</evidence>
<dbReference type="PANTHER" id="PTHR45703">
    <property type="entry name" value="DYNEIN HEAVY CHAIN"/>
    <property type="match status" value="1"/>
</dbReference>
<feature type="region of interest" description="Disordered" evidence="15">
    <location>
        <begin position="1006"/>
        <end position="1029"/>
    </location>
</feature>
<feature type="compositionally biased region" description="Basic and acidic residues" evidence="15">
    <location>
        <begin position="2247"/>
        <end position="2265"/>
    </location>
</feature>
<evidence type="ECO:0000256" key="6">
    <source>
        <dbReference type="ARBA" id="ARBA00022741"/>
    </source>
</evidence>
<gene>
    <name evidence="20" type="ORF">ECRASSUSDP1_LOCUS4314</name>
</gene>
<dbReference type="InterPro" id="IPR041466">
    <property type="entry name" value="Dynein_AAA5_ext"/>
</dbReference>
<dbReference type="Pfam" id="PF12775">
    <property type="entry name" value="AAA_7"/>
    <property type="match status" value="1"/>
</dbReference>
<keyword evidence="12" id="KW-0206">Cytoskeleton</keyword>
<dbReference type="InterPro" id="IPR042222">
    <property type="entry name" value="Dynein_2_N"/>
</dbReference>
<dbReference type="Pfam" id="PF17852">
    <property type="entry name" value="Dynein_AAA_lid"/>
    <property type="match status" value="1"/>
</dbReference>
<feature type="domain" description="Dynein heavy chain AAA 5 extension" evidence="19">
    <location>
        <begin position="2760"/>
        <end position="2866"/>
    </location>
</feature>
<dbReference type="Gene3D" id="1.10.8.710">
    <property type="match status" value="1"/>
</dbReference>
<dbReference type="FunFam" id="1.20.140.100:FF:000001">
    <property type="entry name" value="dynein heavy chain 17, axonemal"/>
    <property type="match status" value="1"/>
</dbReference>
<dbReference type="GO" id="GO:0005930">
    <property type="term" value="C:axoneme"/>
    <property type="evidence" value="ECO:0007669"/>
    <property type="project" value="UniProtKB-SubCell"/>
</dbReference>
<feature type="coiled-coil region" evidence="14">
    <location>
        <begin position="1311"/>
        <end position="1338"/>
    </location>
</feature>
<keyword evidence="11" id="KW-0505">Motor protein</keyword>
<evidence type="ECO:0000259" key="16">
    <source>
        <dbReference type="Pfam" id="PF07728"/>
    </source>
</evidence>
<evidence type="ECO:0000259" key="18">
    <source>
        <dbReference type="Pfam" id="PF12774"/>
    </source>
</evidence>
<name>A0AAD1X6U8_EUPCR</name>
<evidence type="ECO:0000259" key="17">
    <source>
        <dbReference type="Pfam" id="PF08393"/>
    </source>
</evidence>
<keyword evidence="13" id="KW-0966">Cell projection</keyword>
<dbReference type="InterPro" id="IPR035699">
    <property type="entry name" value="AAA_6"/>
</dbReference>
<dbReference type="InterPro" id="IPR011704">
    <property type="entry name" value="ATPase_dyneun-rel_AAA"/>
</dbReference>
<feature type="domain" description="Dynein heavy chain hydrolytic ATP-binding dynein motor region" evidence="18">
    <location>
        <begin position="2352"/>
        <end position="2448"/>
    </location>
</feature>
<evidence type="ECO:0000256" key="1">
    <source>
        <dbReference type="ARBA" id="ARBA00004430"/>
    </source>
</evidence>
<evidence type="ECO:0000256" key="7">
    <source>
        <dbReference type="ARBA" id="ARBA00022840"/>
    </source>
</evidence>
<dbReference type="GO" id="GO:0007018">
    <property type="term" value="P:microtubule-based movement"/>
    <property type="evidence" value="ECO:0007669"/>
    <property type="project" value="InterPro"/>
</dbReference>
<evidence type="ECO:0000256" key="14">
    <source>
        <dbReference type="SAM" id="Coils"/>
    </source>
</evidence>
<feature type="domain" description="Dynein heavy chain linker" evidence="17">
    <location>
        <begin position="1354"/>
        <end position="1756"/>
    </location>
</feature>
<dbReference type="SUPFAM" id="SSF52540">
    <property type="entry name" value="P-loop containing nucleoside triphosphate hydrolases"/>
    <property type="match status" value="3"/>
</dbReference>
<keyword evidence="10" id="KW-0969">Cilium</keyword>
<keyword evidence="4" id="KW-0493">Microtubule</keyword>
<dbReference type="Pfam" id="PF07728">
    <property type="entry name" value="AAA_5"/>
    <property type="match status" value="1"/>
</dbReference>
<dbReference type="GO" id="GO:0005874">
    <property type="term" value="C:microtubule"/>
    <property type="evidence" value="ECO:0007669"/>
    <property type="project" value="UniProtKB-KW"/>
</dbReference>
<evidence type="ECO:0000313" key="20">
    <source>
        <dbReference type="EMBL" id="CAI2362984.1"/>
    </source>
</evidence>
<dbReference type="InterPro" id="IPR026983">
    <property type="entry name" value="DHC"/>
</dbReference>
<dbReference type="Gene3D" id="3.40.50.300">
    <property type="entry name" value="P-loop containing nucleotide triphosphate hydrolases"/>
    <property type="match status" value="3"/>
</dbReference>
<dbReference type="GO" id="GO:0051959">
    <property type="term" value="F:dynein light intermediate chain binding"/>
    <property type="evidence" value="ECO:0007669"/>
    <property type="project" value="InterPro"/>
</dbReference>
<feature type="compositionally biased region" description="Basic residues" evidence="15">
    <location>
        <begin position="2219"/>
        <end position="2231"/>
    </location>
</feature>
<dbReference type="InterPro" id="IPR043157">
    <property type="entry name" value="Dynein_AAA1S"/>
</dbReference>
<keyword evidence="9 14" id="KW-0175">Coiled coil</keyword>
<keyword evidence="8" id="KW-0243">Dynein</keyword>
<dbReference type="Proteomes" id="UP001295684">
    <property type="component" value="Unassembled WGS sequence"/>
</dbReference>
<evidence type="ECO:0000256" key="5">
    <source>
        <dbReference type="ARBA" id="ARBA00022737"/>
    </source>
</evidence>
<keyword evidence="7" id="KW-0067">ATP-binding</keyword>
<dbReference type="Gene3D" id="1.20.58.1120">
    <property type="match status" value="1"/>
</dbReference>
<dbReference type="FunFam" id="3.20.180.20:FF:000001">
    <property type="entry name" value="Dynein axonemal heavy chain 5"/>
    <property type="match status" value="1"/>
</dbReference>
<keyword evidence="3" id="KW-0963">Cytoplasm</keyword>
<evidence type="ECO:0000313" key="21">
    <source>
        <dbReference type="Proteomes" id="UP001295684"/>
    </source>
</evidence>
<proteinExistence type="inferred from homology"/>
<evidence type="ECO:0000256" key="3">
    <source>
        <dbReference type="ARBA" id="ARBA00022490"/>
    </source>
</evidence>